<reference evidence="2 3" key="1">
    <citation type="submission" date="2016-06" db="EMBL/GenBank/DDBJ databases">
        <title>Evolution of pathogenesis and genome organization in the Tremellales.</title>
        <authorList>
            <person name="Cuomo C."/>
            <person name="Litvintseva A."/>
            <person name="Heitman J."/>
            <person name="Chen Y."/>
            <person name="Sun S."/>
            <person name="Springer D."/>
            <person name="Dromer F."/>
            <person name="Young S."/>
            <person name="Zeng Q."/>
            <person name="Chapman S."/>
            <person name="Gujja S."/>
            <person name="Saif S."/>
            <person name="Birren B."/>
        </authorList>
    </citation>
    <scope>NUCLEOTIDE SEQUENCE [LARGE SCALE GENOMIC DNA]</scope>
    <source>
        <strain evidence="2 3">ATCC 28783</strain>
    </source>
</reference>
<dbReference type="EMBL" id="SDIL01000004">
    <property type="protein sequence ID" value="RXK41942.1"/>
    <property type="molecule type" value="Genomic_DNA"/>
</dbReference>
<dbReference type="PANTHER" id="PTHR12277:SF81">
    <property type="entry name" value="PROTEIN ABHD13"/>
    <property type="match status" value="1"/>
</dbReference>
<gene>
    <name evidence="2" type="ORF">M231_00663</name>
</gene>
<protein>
    <recommendedName>
        <fullName evidence="1">AB hydrolase-1 domain-containing protein</fullName>
    </recommendedName>
</protein>
<proteinExistence type="predicted"/>
<keyword evidence="3" id="KW-1185">Reference proteome</keyword>
<organism evidence="2 3">
    <name type="scientific">Tremella mesenterica</name>
    <name type="common">Jelly fungus</name>
    <dbReference type="NCBI Taxonomy" id="5217"/>
    <lineage>
        <taxon>Eukaryota</taxon>
        <taxon>Fungi</taxon>
        <taxon>Dikarya</taxon>
        <taxon>Basidiomycota</taxon>
        <taxon>Agaricomycotina</taxon>
        <taxon>Tremellomycetes</taxon>
        <taxon>Tremellales</taxon>
        <taxon>Tremellaceae</taxon>
        <taxon>Tremella</taxon>
    </lineage>
</organism>
<dbReference type="Gene3D" id="3.40.50.1820">
    <property type="entry name" value="alpha/beta hydrolase"/>
    <property type="match status" value="1"/>
</dbReference>
<dbReference type="InterPro" id="IPR029058">
    <property type="entry name" value="AB_hydrolase_fold"/>
</dbReference>
<feature type="domain" description="AB hydrolase-1" evidence="1">
    <location>
        <begin position="140"/>
        <end position="265"/>
    </location>
</feature>
<dbReference type="PANTHER" id="PTHR12277">
    <property type="entry name" value="ALPHA/BETA HYDROLASE DOMAIN-CONTAINING PROTEIN"/>
    <property type="match status" value="1"/>
</dbReference>
<dbReference type="VEuPathDB" id="FungiDB:TREMEDRAFT_61846"/>
<dbReference type="InterPro" id="IPR000073">
    <property type="entry name" value="AB_hydrolase_1"/>
</dbReference>
<evidence type="ECO:0000259" key="1">
    <source>
        <dbReference type="Pfam" id="PF12697"/>
    </source>
</evidence>
<dbReference type="SUPFAM" id="SSF53474">
    <property type="entry name" value="alpha/beta-Hydrolases"/>
    <property type="match status" value="1"/>
</dbReference>
<name>A0A4Q1BV89_TREME</name>
<dbReference type="Proteomes" id="UP000289152">
    <property type="component" value="Unassembled WGS sequence"/>
</dbReference>
<dbReference type="AlphaFoldDB" id="A0A4Q1BV89"/>
<dbReference type="OrthoDB" id="446723at2759"/>
<evidence type="ECO:0000313" key="2">
    <source>
        <dbReference type="EMBL" id="RXK41942.1"/>
    </source>
</evidence>
<evidence type="ECO:0000313" key="3">
    <source>
        <dbReference type="Proteomes" id="UP000289152"/>
    </source>
</evidence>
<dbReference type="Pfam" id="PF12697">
    <property type="entry name" value="Abhydrolase_6"/>
    <property type="match status" value="1"/>
</dbReference>
<sequence>MTLKLSYPAHLVGILFGAWLIFLLSLLTPALQRELIFLNRIHWPPNAQFDAPERYGLAPFKTRNLYLNASDGERIGAWHILPRKYYLSVEKGIPKRKLNDEIFDKAFGERPTVLYMHGNAGTRAVKHRVRNYMVYSDIFDCNVLAIDYRGFGDSSGMPSEFGLITDARAAWNFVSSKIGAHRQHGWSFSEKVRAEKEIILIGQSLGTGVVAGLSGQLAEEGIHPRAIVLVAPFTSLTDILSNYWLAQSIPILSPFRIIPPLFDFLKSFLVFSFDSASALPTEVAGDRVKETIYDGWGLVRSFPRDGKGDVIWFEGLVGGHDQVGLGEGAIDLVARVANLRHARPTNR</sequence>
<accession>A0A4Q1BV89</accession>
<dbReference type="InParanoid" id="A0A4Q1BV89"/>
<dbReference type="STRING" id="5217.A0A4Q1BV89"/>
<comment type="caution">
    <text evidence="2">The sequence shown here is derived from an EMBL/GenBank/DDBJ whole genome shotgun (WGS) entry which is preliminary data.</text>
</comment>